<evidence type="ECO:0000313" key="3">
    <source>
        <dbReference type="Proteomes" id="UP000521872"/>
    </source>
</evidence>
<feature type="region of interest" description="Disordered" evidence="1">
    <location>
        <begin position="207"/>
        <end position="237"/>
    </location>
</feature>
<proteinExistence type="predicted"/>
<organism evidence="2 3">
    <name type="scientific">Agrocybe pediades</name>
    <dbReference type="NCBI Taxonomy" id="84607"/>
    <lineage>
        <taxon>Eukaryota</taxon>
        <taxon>Fungi</taxon>
        <taxon>Dikarya</taxon>
        <taxon>Basidiomycota</taxon>
        <taxon>Agaricomycotina</taxon>
        <taxon>Agaricomycetes</taxon>
        <taxon>Agaricomycetidae</taxon>
        <taxon>Agaricales</taxon>
        <taxon>Agaricineae</taxon>
        <taxon>Strophariaceae</taxon>
        <taxon>Agrocybe</taxon>
    </lineage>
</organism>
<keyword evidence="3" id="KW-1185">Reference proteome</keyword>
<dbReference type="AlphaFoldDB" id="A0A8H4VV47"/>
<comment type="caution">
    <text evidence="2">The sequence shown here is derived from an EMBL/GenBank/DDBJ whole genome shotgun (WGS) entry which is preliminary data.</text>
</comment>
<evidence type="ECO:0000256" key="1">
    <source>
        <dbReference type="SAM" id="MobiDB-lite"/>
    </source>
</evidence>
<accession>A0A8H4VV47</accession>
<dbReference type="Proteomes" id="UP000521872">
    <property type="component" value="Unassembled WGS sequence"/>
</dbReference>
<dbReference type="EMBL" id="JAACJL010000015">
    <property type="protein sequence ID" value="KAF4621104.1"/>
    <property type="molecule type" value="Genomic_DNA"/>
</dbReference>
<gene>
    <name evidence="2" type="ORF">D9613_000142</name>
</gene>
<sequence>MDGGVTAKLIDIISKSLEFLLKETGAIDLLLRRITPQRTQDARLLRTYHLAATGLVQGILQQAQERPPPEAALKDFRSLIQLFTEAESTFKRAFDSEQMNENMMDELRNTFTSSFNELETRAMATSLRLLDMALGDVTLESRSRLTQRNMHMSHGGIILCMELENHKTAQRVKVASFTLLCSVCYGFKANDYIGRDRVEAFSYPGPSRMRASEQRYPPPSEFRHQSSRPAAPTNVGRVDDRNVASTCQFPEKGTGNCPWHVRYVRAWTSVSVQWPCCVRASQ</sequence>
<protein>
    <submittedName>
        <fullName evidence="2">Uncharacterized protein</fullName>
    </submittedName>
</protein>
<evidence type="ECO:0000313" key="2">
    <source>
        <dbReference type="EMBL" id="KAF4621104.1"/>
    </source>
</evidence>
<reference evidence="2 3" key="1">
    <citation type="submission" date="2019-12" db="EMBL/GenBank/DDBJ databases">
        <authorList>
            <person name="Floudas D."/>
            <person name="Bentzer J."/>
            <person name="Ahren D."/>
            <person name="Johansson T."/>
            <person name="Persson P."/>
            <person name="Tunlid A."/>
        </authorList>
    </citation>
    <scope>NUCLEOTIDE SEQUENCE [LARGE SCALE GENOMIC DNA]</scope>
    <source>
        <strain evidence="2 3">CBS 102.39</strain>
    </source>
</reference>
<name>A0A8H4VV47_9AGAR</name>